<name>A0A418AXW5_9STRA</name>
<sequence length="442" mass="48084">MAAKARQLSEVIEIPDSPTTTRRVAKTTPPPKLLVASHGAQLDDDISRRQIEKALRRNGWKYIEGDLFGGAYCTPHVNLIKATGKLSGVNGADYFDSLESFEEHVRTTPELMNLVRREVESGNLNNEGTLTPTPAKPKKRLSYSGVVKPTRQSTEPSVRSQRDVVDIRFGEIDNILTGRGWKCVDGPLGFVYCKPHVVVSGRKTKFSGEPGKDFFYGRDDVEKYVRSNPHLLKSIRDELMAPSSDSEIEAPKIKSSPATPKTKGRTTTRFSSSPKGRHPPKTNVTPKANSTSKTPPSRKLNEATKPSSHTKRQKQVVSPAMLLPPKNKHRQSLGSPADGNGGSSGAEGTSTVKSPVQTTNAGTKKRPAVASKDDDVASKKPRRAPVGSRGADTPNAVQQVPEAVAVETRHSDLSSRTIDMGHDPVVADNAEEQSSFWRCAIQ</sequence>
<evidence type="ECO:0000313" key="3">
    <source>
        <dbReference type="Proteomes" id="UP000285060"/>
    </source>
</evidence>
<evidence type="ECO:0000313" key="2">
    <source>
        <dbReference type="EMBL" id="RHY30452.1"/>
    </source>
</evidence>
<comment type="caution">
    <text evidence="2">The sequence shown here is derived from an EMBL/GenBank/DDBJ whole genome shotgun (WGS) entry which is preliminary data.</text>
</comment>
<dbReference type="VEuPathDB" id="FungiDB:H310_06006"/>
<evidence type="ECO:0000256" key="1">
    <source>
        <dbReference type="SAM" id="MobiDB-lite"/>
    </source>
</evidence>
<keyword evidence="3" id="KW-1185">Reference proteome</keyword>
<feature type="region of interest" description="Disordered" evidence="1">
    <location>
        <begin position="123"/>
        <end position="159"/>
    </location>
</feature>
<feature type="compositionally biased region" description="Polar residues" evidence="1">
    <location>
        <begin position="282"/>
        <end position="295"/>
    </location>
</feature>
<protein>
    <submittedName>
        <fullName evidence="2">Uncharacterized protein</fullName>
    </submittedName>
</protein>
<feature type="compositionally biased region" description="Polar residues" evidence="1">
    <location>
        <begin position="150"/>
        <end position="159"/>
    </location>
</feature>
<proteinExistence type="predicted"/>
<feature type="compositionally biased region" description="Polar residues" evidence="1">
    <location>
        <begin position="123"/>
        <end position="132"/>
    </location>
</feature>
<feature type="compositionally biased region" description="Polar residues" evidence="1">
    <location>
        <begin position="265"/>
        <end position="274"/>
    </location>
</feature>
<gene>
    <name evidence="2" type="ORF">DYB32_004314</name>
</gene>
<accession>A0A418AXW5</accession>
<reference evidence="2 3" key="1">
    <citation type="submission" date="2018-08" db="EMBL/GenBank/DDBJ databases">
        <title>Aphanomyces genome sequencing and annotation.</title>
        <authorList>
            <person name="Minardi D."/>
            <person name="Oidtmann B."/>
            <person name="Van Der Giezen M."/>
            <person name="Studholme D.J."/>
        </authorList>
    </citation>
    <scope>NUCLEOTIDE SEQUENCE [LARGE SCALE GENOMIC DNA]</scope>
    <source>
        <strain evidence="2 3">NJM0002</strain>
    </source>
</reference>
<feature type="compositionally biased region" description="Polar residues" evidence="1">
    <location>
        <begin position="346"/>
        <end position="362"/>
    </location>
</feature>
<dbReference type="AlphaFoldDB" id="A0A418AXW5"/>
<feature type="region of interest" description="Disordered" evidence="1">
    <location>
        <begin position="242"/>
        <end position="400"/>
    </location>
</feature>
<organism evidence="2 3">
    <name type="scientific">Aphanomyces invadans</name>
    <dbReference type="NCBI Taxonomy" id="157072"/>
    <lineage>
        <taxon>Eukaryota</taxon>
        <taxon>Sar</taxon>
        <taxon>Stramenopiles</taxon>
        <taxon>Oomycota</taxon>
        <taxon>Saprolegniomycetes</taxon>
        <taxon>Saprolegniales</taxon>
        <taxon>Verrucalvaceae</taxon>
        <taxon>Aphanomyces</taxon>
    </lineage>
</organism>
<dbReference type="EMBL" id="QUSY01000314">
    <property type="protein sequence ID" value="RHY30452.1"/>
    <property type="molecule type" value="Genomic_DNA"/>
</dbReference>
<dbReference type="Proteomes" id="UP000285060">
    <property type="component" value="Unassembled WGS sequence"/>
</dbReference>